<evidence type="ECO:0000313" key="1">
    <source>
        <dbReference type="EMBL" id="KIV81076.1"/>
    </source>
</evidence>
<dbReference type="Proteomes" id="UP000053599">
    <property type="component" value="Unassembled WGS sequence"/>
</dbReference>
<name>A0A0D1X0V5_9EURO</name>
<organism evidence="1 2">
    <name type="scientific">Exophiala sideris</name>
    <dbReference type="NCBI Taxonomy" id="1016849"/>
    <lineage>
        <taxon>Eukaryota</taxon>
        <taxon>Fungi</taxon>
        <taxon>Dikarya</taxon>
        <taxon>Ascomycota</taxon>
        <taxon>Pezizomycotina</taxon>
        <taxon>Eurotiomycetes</taxon>
        <taxon>Chaetothyriomycetidae</taxon>
        <taxon>Chaetothyriales</taxon>
        <taxon>Herpotrichiellaceae</taxon>
        <taxon>Exophiala</taxon>
    </lineage>
</organism>
<dbReference type="AlphaFoldDB" id="A0A0D1X0V5"/>
<accession>A0A0D1X0V5</accession>
<sequence>MAGRLSYTMSTASGDLPIINPPQSFGYKDWVIKYPVPQFLHHSNDGHQDHNEVRLQKLVHFVETRFGKGRCFFSFLQGQGQRTPNQIEVTQLYALHEVKHWRGAVAQLEWTSFVLANIEYDDMVKLYGSSSLTGTLTVPVLPEAALDVYKLMKESEDAELSRICARTGKTIGQLVDGNISLYANENASHILDTPSLTLEADSTAISDQASAPAVVPHIPRPNTSRTSVSPLADLCTVTSGATGWAQALASANVPPSGNTLRTVRVSLRQLAQNEKAFRELGENHRRFLDRMMKKIQQYTMRVTCRLPAMESESWAVCQGRARDYVMKMFSTALQHWQDRSRIPWDEAATPPGALDKQISFFCASYAVTDPLPKSGPNRKIKARMHFMRALHRQRNVVESWVEALKKKAEERTGVRYRKEDGFVLDLWTGGVENVEDFEKRTQHEQLTDPLVVVEKKQYPAPGQ</sequence>
<proteinExistence type="predicted"/>
<reference evidence="1 2" key="1">
    <citation type="submission" date="2015-01" db="EMBL/GenBank/DDBJ databases">
        <title>The Genome Sequence of Exophiala sideris CBS121828.</title>
        <authorList>
            <consortium name="The Broad Institute Genomics Platform"/>
            <person name="Cuomo C."/>
            <person name="de Hoog S."/>
            <person name="Gorbushina A."/>
            <person name="Stielow B."/>
            <person name="Teixiera M."/>
            <person name="Abouelleil A."/>
            <person name="Chapman S.B."/>
            <person name="Priest M."/>
            <person name="Young S.K."/>
            <person name="Wortman J."/>
            <person name="Nusbaum C."/>
            <person name="Birren B."/>
        </authorList>
    </citation>
    <scope>NUCLEOTIDE SEQUENCE [LARGE SCALE GENOMIC DNA]</scope>
    <source>
        <strain evidence="1 2">CBS 121828</strain>
    </source>
</reference>
<dbReference type="HOGENOM" id="CLU_044603_0_0_1"/>
<evidence type="ECO:0000313" key="2">
    <source>
        <dbReference type="Proteomes" id="UP000053599"/>
    </source>
</evidence>
<gene>
    <name evidence="1" type="ORF">PV11_08526</name>
</gene>
<protein>
    <submittedName>
        <fullName evidence="1">Uncharacterized protein</fullName>
    </submittedName>
</protein>
<dbReference type="EMBL" id="KN846953">
    <property type="protein sequence ID" value="KIV81076.1"/>
    <property type="molecule type" value="Genomic_DNA"/>
</dbReference>
<dbReference type="OrthoDB" id="4116881at2759"/>